<dbReference type="SUPFAM" id="SSF52540">
    <property type="entry name" value="P-loop containing nucleoside triphosphate hydrolases"/>
    <property type="match status" value="1"/>
</dbReference>
<accession>A0ABW9M7K4</accession>
<gene>
    <name evidence="6" type="ORF">ACCQ41_00345</name>
</gene>
<evidence type="ECO:0000313" key="7">
    <source>
        <dbReference type="Proteomes" id="UP001637996"/>
    </source>
</evidence>
<keyword evidence="3" id="KW-0547">Nucleotide-binding</keyword>
<dbReference type="EMBL" id="JBGMEI010000001">
    <property type="protein sequence ID" value="MFO3664711.1"/>
    <property type="molecule type" value="Genomic_DNA"/>
</dbReference>
<reference evidence="6 7" key="1">
    <citation type="journal article" date="2025" name="Anaerobe">
        <title>Description of Anaerococcus kampingiae sp. nov., Anaerococcus groningensis sp. nov., Anaerococcus martiniensis sp. nov., and Anaerococcus cruorum sp. nov., isolated from human clinical specimens.</title>
        <authorList>
            <person name="Boiten K.E."/>
            <person name="Meijer J."/>
            <person name="van Wezel E.M."/>
            <person name="Veloo A.C.M."/>
        </authorList>
    </citation>
    <scope>NUCLEOTIDE SEQUENCE [LARGE SCALE GENOMIC DNA]</scope>
    <source>
        <strain evidence="6 7">ENR0831</strain>
    </source>
</reference>
<name>A0ABW9M7K4_9FIRM</name>
<comment type="caution">
    <text evidence="6">The sequence shown here is derived from an EMBL/GenBank/DDBJ whole genome shotgun (WGS) entry which is preliminary data.</text>
</comment>
<dbReference type="InterPro" id="IPR027417">
    <property type="entry name" value="P-loop_NTPase"/>
</dbReference>
<keyword evidence="2" id="KW-0813">Transport</keyword>
<dbReference type="InterPro" id="IPR003593">
    <property type="entry name" value="AAA+_ATPase"/>
</dbReference>
<keyword evidence="7" id="KW-1185">Reference proteome</keyword>
<dbReference type="PROSITE" id="PS50893">
    <property type="entry name" value="ABC_TRANSPORTER_2"/>
    <property type="match status" value="1"/>
</dbReference>
<dbReference type="Proteomes" id="UP001637996">
    <property type="component" value="Unassembled WGS sequence"/>
</dbReference>
<dbReference type="PROSITE" id="PS00211">
    <property type="entry name" value="ABC_TRANSPORTER_1"/>
    <property type="match status" value="1"/>
</dbReference>
<evidence type="ECO:0000313" key="6">
    <source>
        <dbReference type="EMBL" id="MFO3664711.1"/>
    </source>
</evidence>
<sequence>MAYIELNNLSKEYKSGSSTIVANDNISFDLERGKLLVIVGASGAGKTTLLNILGGMEQASSGQILIDGKDLTKLDDKDLTTYRRNDVGFVFQHYNLIPNLTAIENVELAAEISDNPLKSEEVLANVGLENRSENFPAQLSGGEQQRVAIARALAKNPKILLCDEPTGALDFETGKNILKLLQDASRKLGATVIIITHNSLIKPMADVVIELRDGRVIQNYENTDPTPVENIEW</sequence>
<dbReference type="InterPro" id="IPR017911">
    <property type="entry name" value="MacB-like_ATP-bd"/>
</dbReference>
<dbReference type="RefSeq" id="WP_410030502.1">
    <property type="nucleotide sequence ID" value="NZ_JBGMEI010000001.1"/>
</dbReference>
<feature type="domain" description="ABC transporter" evidence="5">
    <location>
        <begin position="4"/>
        <end position="233"/>
    </location>
</feature>
<comment type="similarity">
    <text evidence="1">Belongs to the ABC transporter superfamily.</text>
</comment>
<keyword evidence="4 6" id="KW-0067">ATP-binding</keyword>
<dbReference type="InterPro" id="IPR003439">
    <property type="entry name" value="ABC_transporter-like_ATP-bd"/>
</dbReference>
<dbReference type="InterPro" id="IPR017871">
    <property type="entry name" value="ABC_transporter-like_CS"/>
</dbReference>
<dbReference type="Pfam" id="PF00005">
    <property type="entry name" value="ABC_tran"/>
    <property type="match status" value="1"/>
</dbReference>
<evidence type="ECO:0000256" key="3">
    <source>
        <dbReference type="ARBA" id="ARBA00022741"/>
    </source>
</evidence>
<protein>
    <submittedName>
        <fullName evidence="6">ABC transporter ATP-binding protein</fullName>
    </submittedName>
</protein>
<dbReference type="PANTHER" id="PTHR42798:SF2">
    <property type="entry name" value="ABC TRANSPORTER ATP-BINDING PROTEIN MG467-RELATED"/>
    <property type="match status" value="1"/>
</dbReference>
<evidence type="ECO:0000256" key="4">
    <source>
        <dbReference type="ARBA" id="ARBA00022840"/>
    </source>
</evidence>
<evidence type="ECO:0000256" key="2">
    <source>
        <dbReference type="ARBA" id="ARBA00022448"/>
    </source>
</evidence>
<dbReference type="SMART" id="SM00382">
    <property type="entry name" value="AAA"/>
    <property type="match status" value="1"/>
</dbReference>
<dbReference type="Gene3D" id="3.40.50.300">
    <property type="entry name" value="P-loop containing nucleotide triphosphate hydrolases"/>
    <property type="match status" value="1"/>
</dbReference>
<evidence type="ECO:0000256" key="1">
    <source>
        <dbReference type="ARBA" id="ARBA00005417"/>
    </source>
</evidence>
<organism evidence="6 7">
    <name type="scientific">Anaerococcus martiniensis</name>
    <dbReference type="NCBI Taxonomy" id="3115615"/>
    <lineage>
        <taxon>Bacteria</taxon>
        <taxon>Bacillati</taxon>
        <taxon>Bacillota</taxon>
        <taxon>Tissierellia</taxon>
        <taxon>Tissierellales</taxon>
        <taxon>Peptoniphilaceae</taxon>
        <taxon>Anaerococcus</taxon>
    </lineage>
</organism>
<dbReference type="GO" id="GO:0005524">
    <property type="term" value="F:ATP binding"/>
    <property type="evidence" value="ECO:0007669"/>
    <property type="project" value="UniProtKB-KW"/>
</dbReference>
<dbReference type="PANTHER" id="PTHR42798">
    <property type="entry name" value="LIPOPROTEIN-RELEASING SYSTEM ATP-BINDING PROTEIN LOLD"/>
    <property type="match status" value="1"/>
</dbReference>
<dbReference type="CDD" id="cd03255">
    <property type="entry name" value="ABC_MJ0796_LolCDE_FtsE"/>
    <property type="match status" value="1"/>
</dbReference>
<evidence type="ECO:0000259" key="5">
    <source>
        <dbReference type="PROSITE" id="PS50893"/>
    </source>
</evidence>
<proteinExistence type="inferred from homology"/>